<keyword evidence="4" id="KW-1185">Reference proteome</keyword>
<dbReference type="Proteomes" id="UP000185696">
    <property type="component" value="Unassembled WGS sequence"/>
</dbReference>
<dbReference type="RefSeq" id="WP_075132442.1">
    <property type="nucleotide sequence ID" value="NZ_MSIF01000003.1"/>
</dbReference>
<evidence type="ECO:0000256" key="2">
    <source>
        <dbReference type="SAM" id="Phobius"/>
    </source>
</evidence>
<evidence type="ECO:0000313" key="3">
    <source>
        <dbReference type="EMBL" id="OLF12250.1"/>
    </source>
</evidence>
<keyword evidence="2" id="KW-1133">Transmembrane helix</keyword>
<proteinExistence type="predicted"/>
<feature type="transmembrane region" description="Helical" evidence="2">
    <location>
        <begin position="12"/>
        <end position="36"/>
    </location>
</feature>
<organism evidence="3 4">
    <name type="scientific">Actinophytocola xinjiangensis</name>
    <dbReference type="NCBI Taxonomy" id="485602"/>
    <lineage>
        <taxon>Bacteria</taxon>
        <taxon>Bacillati</taxon>
        <taxon>Actinomycetota</taxon>
        <taxon>Actinomycetes</taxon>
        <taxon>Pseudonocardiales</taxon>
        <taxon>Pseudonocardiaceae</taxon>
    </lineage>
</organism>
<keyword evidence="2" id="KW-0472">Membrane</keyword>
<protein>
    <submittedName>
        <fullName evidence="3">Uncharacterized protein</fullName>
    </submittedName>
</protein>
<dbReference type="OrthoDB" id="3700906at2"/>
<gene>
    <name evidence="3" type="ORF">BLA60_09680</name>
</gene>
<comment type="caution">
    <text evidence="3">The sequence shown here is derived from an EMBL/GenBank/DDBJ whole genome shotgun (WGS) entry which is preliminary data.</text>
</comment>
<dbReference type="EMBL" id="MSIF01000003">
    <property type="protein sequence ID" value="OLF12250.1"/>
    <property type="molecule type" value="Genomic_DNA"/>
</dbReference>
<sequence length="164" mass="17304">MIFDRPLVRRAGMIAVLLLTAALILGGLGFGVYLLVRPSSPEDKAAPPPATSTPSPTTPRTEPEPGPDTGSGSTPVRRPDRADPRAVVGDYLAAVNDRDEDTARSLTCQETDPGTLFEVIEGRQALLGEVEVIGETAANAAVRVGDDETALLLENRKDGWCVAI</sequence>
<dbReference type="AlphaFoldDB" id="A0A7Z1AZS2"/>
<name>A0A7Z1AZS2_9PSEU</name>
<evidence type="ECO:0000256" key="1">
    <source>
        <dbReference type="SAM" id="MobiDB-lite"/>
    </source>
</evidence>
<accession>A0A7Z1AZS2</accession>
<evidence type="ECO:0000313" key="4">
    <source>
        <dbReference type="Proteomes" id="UP000185696"/>
    </source>
</evidence>
<reference evidence="3 4" key="1">
    <citation type="submission" date="2016-12" db="EMBL/GenBank/DDBJ databases">
        <title>The draft genome sequence of Actinophytocola xinjiangensis.</title>
        <authorList>
            <person name="Wang W."/>
            <person name="Yuan L."/>
        </authorList>
    </citation>
    <scope>NUCLEOTIDE SEQUENCE [LARGE SCALE GENOMIC DNA]</scope>
    <source>
        <strain evidence="3 4">CGMCC 4.4663</strain>
    </source>
</reference>
<keyword evidence="2" id="KW-0812">Transmembrane</keyword>
<feature type="region of interest" description="Disordered" evidence="1">
    <location>
        <begin position="40"/>
        <end position="84"/>
    </location>
</feature>